<organism evidence="3 5">
    <name type="scientific">Ectocarpus siliculosus</name>
    <name type="common">Brown alga</name>
    <name type="synonym">Conferva siliculosa</name>
    <dbReference type="NCBI Taxonomy" id="2880"/>
    <lineage>
        <taxon>Eukaryota</taxon>
        <taxon>Sar</taxon>
        <taxon>Stramenopiles</taxon>
        <taxon>Ochrophyta</taxon>
        <taxon>PX clade</taxon>
        <taxon>Phaeophyceae</taxon>
        <taxon>Ectocarpales</taxon>
        <taxon>Ectocarpaceae</taxon>
        <taxon>Ectocarpus</taxon>
    </lineage>
</organism>
<dbReference type="Proteomes" id="UP000002630">
    <property type="component" value="Linkage Group LG26"/>
</dbReference>
<keyword evidence="1" id="KW-0175">Coiled coil</keyword>
<protein>
    <submittedName>
        <fullName evidence="3">Uncharacterized protein</fullName>
    </submittedName>
</protein>
<dbReference type="InParanoid" id="D7G039"/>
<feature type="coiled-coil region" evidence="1">
    <location>
        <begin position="125"/>
        <end position="159"/>
    </location>
</feature>
<dbReference type="EMBL" id="FN648590">
    <property type="protein sequence ID" value="CBJ32921.1"/>
    <property type="molecule type" value="Genomic_DNA"/>
</dbReference>
<keyword evidence="5" id="KW-1185">Reference proteome</keyword>
<feature type="coiled-coil region" evidence="1">
    <location>
        <begin position="224"/>
        <end position="276"/>
    </location>
</feature>
<feature type="compositionally biased region" description="Basic residues" evidence="2">
    <location>
        <begin position="322"/>
        <end position="335"/>
    </location>
</feature>
<accession>D7G039</accession>
<reference evidence="3 5" key="1">
    <citation type="journal article" date="2010" name="Nature">
        <title>The Ectocarpus genome and the independent evolution of multicellularity in brown algae.</title>
        <authorList>
            <person name="Cock J.M."/>
            <person name="Sterck L."/>
            <person name="Rouze P."/>
            <person name="Scornet D."/>
            <person name="Allen A.E."/>
            <person name="Amoutzias G."/>
            <person name="Anthouard V."/>
            <person name="Artiguenave F."/>
            <person name="Aury J.M."/>
            <person name="Badger J.H."/>
            <person name="Beszteri B."/>
            <person name="Billiau K."/>
            <person name="Bonnet E."/>
            <person name="Bothwell J.H."/>
            <person name="Bowler C."/>
            <person name="Boyen C."/>
            <person name="Brownlee C."/>
            <person name="Carrano C.J."/>
            <person name="Charrier B."/>
            <person name="Cho G.Y."/>
            <person name="Coelho S.M."/>
            <person name="Collen J."/>
            <person name="Corre E."/>
            <person name="Da Silva C."/>
            <person name="Delage L."/>
            <person name="Delaroque N."/>
            <person name="Dittami S.M."/>
            <person name="Doulbeau S."/>
            <person name="Elias M."/>
            <person name="Farnham G."/>
            <person name="Gachon C.M."/>
            <person name="Gschloessl B."/>
            <person name="Heesch S."/>
            <person name="Jabbari K."/>
            <person name="Jubin C."/>
            <person name="Kawai H."/>
            <person name="Kimura K."/>
            <person name="Kloareg B."/>
            <person name="Kupper F.C."/>
            <person name="Lang D."/>
            <person name="Le Bail A."/>
            <person name="Leblanc C."/>
            <person name="Lerouge P."/>
            <person name="Lohr M."/>
            <person name="Lopez P.J."/>
            <person name="Martens C."/>
            <person name="Maumus F."/>
            <person name="Michel G."/>
            <person name="Miranda-Saavedra D."/>
            <person name="Morales J."/>
            <person name="Moreau H."/>
            <person name="Motomura T."/>
            <person name="Nagasato C."/>
            <person name="Napoli C.A."/>
            <person name="Nelson D.R."/>
            <person name="Nyvall-Collen P."/>
            <person name="Peters A.F."/>
            <person name="Pommier C."/>
            <person name="Potin P."/>
            <person name="Poulain J."/>
            <person name="Quesneville H."/>
            <person name="Read B."/>
            <person name="Rensing S.A."/>
            <person name="Ritter A."/>
            <person name="Rousvoal S."/>
            <person name="Samanta M."/>
            <person name="Samson G."/>
            <person name="Schroeder D.C."/>
            <person name="Segurens B."/>
            <person name="Strittmatter M."/>
            <person name="Tonon T."/>
            <person name="Tregear J.W."/>
            <person name="Valentin K."/>
            <person name="von Dassow P."/>
            <person name="Yamagishi T."/>
            <person name="Van de Peer Y."/>
            <person name="Wincker P."/>
        </authorList>
    </citation>
    <scope>NUCLEOTIDE SEQUENCE [LARGE SCALE GENOMIC DNA]</scope>
    <source>
        <strain evidence="3">Ec 32</strain>
        <strain evidence="5">Ec32 / CCAP1310/4</strain>
    </source>
</reference>
<dbReference type="AlphaFoldDB" id="D7G039"/>
<dbReference type="OrthoDB" id="230239at2759"/>
<sequence length="335" mass="37973">MPATTATFTSTFKITTSATLAMRLASVNNGRTIPNKRMRNELDGDDLAFDLEANRPCKRHRIQYYTEAEEDLLVSILVQGYENAVKDSPCPQAEQQHQHTTPKDEALYAAMKEHEASTAALAARAKVYAQQVAAASEDLQKAIAEAREQEAIADKARANRHDRAMQYVGASAIYEGSQLYDEPCREQCKKRARQERKPMPFSDLQQASEDDIYELIWLQRQSHLQEARKNFEAEQKTLLTKKAERDQLAREHDKAETAASAALESLRKRMKQAEVDAFDSLLEFKQAYADTPCDSSRFNTLWAVCDVIDELVDGPSPQQRKSAGRRRTKRTRSSR</sequence>
<evidence type="ECO:0000313" key="4">
    <source>
        <dbReference type="EMBL" id="CBJ32930.1"/>
    </source>
</evidence>
<name>D7G039_ECTSI</name>
<proteinExistence type="predicted"/>
<dbReference type="EMBL" id="FN648590">
    <property type="protein sequence ID" value="CBJ32930.1"/>
    <property type="molecule type" value="Genomic_DNA"/>
</dbReference>
<evidence type="ECO:0000313" key="3">
    <source>
        <dbReference type="EMBL" id="CBJ32921.1"/>
    </source>
</evidence>
<evidence type="ECO:0000256" key="2">
    <source>
        <dbReference type="SAM" id="MobiDB-lite"/>
    </source>
</evidence>
<evidence type="ECO:0000313" key="5">
    <source>
        <dbReference type="Proteomes" id="UP000002630"/>
    </source>
</evidence>
<gene>
    <name evidence="3" type="ORF">Esi_0393_0008</name>
    <name evidence="4" type="ORF">Esi_0393_0021</name>
</gene>
<feature type="region of interest" description="Disordered" evidence="2">
    <location>
        <begin position="313"/>
        <end position="335"/>
    </location>
</feature>
<evidence type="ECO:0000256" key="1">
    <source>
        <dbReference type="SAM" id="Coils"/>
    </source>
</evidence>